<keyword evidence="1" id="KW-0732">Signal</keyword>
<evidence type="ECO:0008006" key="4">
    <source>
        <dbReference type="Google" id="ProtNLM"/>
    </source>
</evidence>
<name>A0A5B9W4Q2_9BACT</name>
<keyword evidence="3" id="KW-1185">Reference proteome</keyword>
<organism evidence="2 3">
    <name type="scientific">Aquisphaera giovannonii</name>
    <dbReference type="NCBI Taxonomy" id="406548"/>
    <lineage>
        <taxon>Bacteria</taxon>
        <taxon>Pseudomonadati</taxon>
        <taxon>Planctomycetota</taxon>
        <taxon>Planctomycetia</taxon>
        <taxon>Isosphaerales</taxon>
        <taxon>Isosphaeraceae</taxon>
        <taxon>Aquisphaera</taxon>
    </lineage>
</organism>
<dbReference type="AlphaFoldDB" id="A0A5B9W4Q2"/>
<reference evidence="2 3" key="1">
    <citation type="submission" date="2019-08" db="EMBL/GenBank/DDBJ databases">
        <title>Deep-cultivation of Planctomycetes and their phenomic and genomic characterization uncovers novel biology.</title>
        <authorList>
            <person name="Wiegand S."/>
            <person name="Jogler M."/>
            <person name="Boedeker C."/>
            <person name="Pinto D."/>
            <person name="Vollmers J."/>
            <person name="Rivas-Marin E."/>
            <person name="Kohn T."/>
            <person name="Peeters S.H."/>
            <person name="Heuer A."/>
            <person name="Rast P."/>
            <person name="Oberbeckmann S."/>
            <person name="Bunk B."/>
            <person name="Jeske O."/>
            <person name="Meyerdierks A."/>
            <person name="Storesund J.E."/>
            <person name="Kallscheuer N."/>
            <person name="Luecker S."/>
            <person name="Lage O.M."/>
            <person name="Pohl T."/>
            <person name="Merkel B.J."/>
            <person name="Hornburger P."/>
            <person name="Mueller R.-W."/>
            <person name="Bruemmer F."/>
            <person name="Labrenz M."/>
            <person name="Spormann A.M."/>
            <person name="Op den Camp H."/>
            <person name="Overmann J."/>
            <person name="Amann R."/>
            <person name="Jetten M.S.M."/>
            <person name="Mascher T."/>
            <person name="Medema M.H."/>
            <person name="Devos D.P."/>
            <person name="Kaster A.-K."/>
            <person name="Ovreas L."/>
            <person name="Rohde M."/>
            <person name="Galperin M.Y."/>
            <person name="Jogler C."/>
        </authorList>
    </citation>
    <scope>NUCLEOTIDE SEQUENCE [LARGE SCALE GENOMIC DNA]</scope>
    <source>
        <strain evidence="2 3">OJF2</strain>
    </source>
</reference>
<sequence length="142" mass="15194" precursor="true">MRPRFSLPALMITIALSGCGSPSAPLSSADQARKSLEAGLEAWKAGRPASSLTGDKPAIDFVDFQWKAGKKLAAYSIASDQADAEAHTFKVGLTLADAKEPKQVEYKAIGVDPIHILRDEDYNRTLNMDNAPAAAKAPGKRR</sequence>
<dbReference type="EMBL" id="CP042997">
    <property type="protein sequence ID" value="QEH35636.1"/>
    <property type="molecule type" value="Genomic_DNA"/>
</dbReference>
<proteinExistence type="predicted"/>
<gene>
    <name evidence="2" type="ORF">OJF2_41890</name>
</gene>
<feature type="chain" id="PRO_5022696797" description="Lipoprotein" evidence="1">
    <location>
        <begin position="21"/>
        <end position="142"/>
    </location>
</feature>
<dbReference type="PROSITE" id="PS51257">
    <property type="entry name" value="PROKAR_LIPOPROTEIN"/>
    <property type="match status" value="1"/>
</dbReference>
<protein>
    <recommendedName>
        <fullName evidence="4">Lipoprotein</fullName>
    </recommendedName>
</protein>
<feature type="signal peptide" evidence="1">
    <location>
        <begin position="1"/>
        <end position="20"/>
    </location>
</feature>
<dbReference type="Proteomes" id="UP000324233">
    <property type="component" value="Chromosome"/>
</dbReference>
<evidence type="ECO:0000256" key="1">
    <source>
        <dbReference type="SAM" id="SignalP"/>
    </source>
</evidence>
<dbReference type="KEGG" id="agv:OJF2_41890"/>
<evidence type="ECO:0000313" key="2">
    <source>
        <dbReference type="EMBL" id="QEH35636.1"/>
    </source>
</evidence>
<accession>A0A5B9W4Q2</accession>
<dbReference type="RefSeq" id="WP_148595416.1">
    <property type="nucleotide sequence ID" value="NZ_CP042997.1"/>
</dbReference>
<dbReference type="OrthoDB" id="296418at2"/>
<evidence type="ECO:0000313" key="3">
    <source>
        <dbReference type="Proteomes" id="UP000324233"/>
    </source>
</evidence>